<organism evidence="9 10">
    <name type="scientific">Halobellus clavatus</name>
    <dbReference type="NCBI Taxonomy" id="660517"/>
    <lineage>
        <taxon>Archaea</taxon>
        <taxon>Methanobacteriati</taxon>
        <taxon>Methanobacteriota</taxon>
        <taxon>Stenosarchaea group</taxon>
        <taxon>Halobacteria</taxon>
        <taxon>Halobacteriales</taxon>
        <taxon>Haloferacaceae</taxon>
        <taxon>Halobellus</taxon>
    </lineage>
</organism>
<keyword evidence="3 6" id="KW-0255">Endonuclease</keyword>
<feature type="region of interest" description="Disordered" evidence="7">
    <location>
        <begin position="324"/>
        <end position="360"/>
    </location>
</feature>
<evidence type="ECO:0000256" key="1">
    <source>
        <dbReference type="ARBA" id="ARBA00022552"/>
    </source>
</evidence>
<dbReference type="InterPro" id="IPR003029">
    <property type="entry name" value="S1_domain"/>
</dbReference>
<evidence type="ECO:0000313" key="10">
    <source>
        <dbReference type="Proteomes" id="UP000199170"/>
    </source>
</evidence>
<keyword evidence="2 6" id="KW-0540">Nuclease</keyword>
<dbReference type="STRING" id="660517.SAMN04487946_101547"/>
<keyword evidence="1 6" id="KW-0698">rRNA processing</keyword>
<dbReference type="EMBL" id="FNPB01000001">
    <property type="protein sequence ID" value="SDX65222.1"/>
    <property type="molecule type" value="Genomic_DNA"/>
</dbReference>
<feature type="compositionally biased region" description="Basic and acidic residues" evidence="7">
    <location>
        <begin position="1"/>
        <end position="10"/>
    </location>
</feature>
<sequence>MTGDDHRSESDESPDGSGDPPAVRIRGIYTTALTRSLLDAGQTVVQASAPIRERFDADFGDETHDVTVATTEDRQGVGVHGDPDAVDRVADELREVGRDTFAWVDPTPPGAVFEAEVTETLGSGAVCALGDAEGFLPYAESDDYLDAGDRVRVQVRESAPPWADHRAELGTDIRADAGLATLVRGGSGVTVDTRDDAAGRELAGMTEFLSTTVPDGWGLEWSHAATRADMDALDAALARAVDRADSLSDALGDAGDGDTPPADAAPTGALAAPTSGQWCWFGRESRFALDDARRAVTATMPGHHRTKAGSEAASAGVDLAEALCGDGLGGPSGDTGDADSTNDGDGDADSTDDGNDTANADETFPFAVVTRQFGPVEGDTVAITHGKPDGRAFSLGRGTVTEWDSDGTVAVERTLSGGGTYDALGTSRERGDTALTKFREGRWWYPTIYRGEDGDLKGTYVNVCTPVECFPAEIRYVDLHVDVIKHPDGTVERVDDDELDAAVAAGTVPDPVAEKARAVAASLERALSE</sequence>
<dbReference type="PIRSF" id="PIRSF018644">
    <property type="entry name" value="RNA-binding_FAU-1"/>
    <property type="match status" value="1"/>
</dbReference>
<feature type="region of interest" description="Disordered" evidence="7">
    <location>
        <begin position="1"/>
        <end position="23"/>
    </location>
</feature>
<dbReference type="SUPFAM" id="SSF159234">
    <property type="entry name" value="FomD-like"/>
    <property type="match status" value="1"/>
</dbReference>
<evidence type="ECO:0000256" key="6">
    <source>
        <dbReference type="HAMAP-Rule" id="MF_01910"/>
    </source>
</evidence>
<accession>A0A1H3DFH3</accession>
<dbReference type="EC" id="3.1.26.-" evidence="6"/>
<dbReference type="InterPro" id="IPR016730">
    <property type="entry name" value="RNA-bd_FAU-1"/>
</dbReference>
<dbReference type="HAMAP" id="MF_01910">
    <property type="entry name" value="RNA_binding_AU_1"/>
    <property type="match status" value="1"/>
</dbReference>
<dbReference type="InterPro" id="IPR035930">
    <property type="entry name" value="FomD-like_sf"/>
</dbReference>
<dbReference type="GO" id="GO:0006364">
    <property type="term" value="P:rRNA processing"/>
    <property type="evidence" value="ECO:0007669"/>
    <property type="project" value="UniProtKB-UniRule"/>
</dbReference>
<dbReference type="PROSITE" id="PS50126">
    <property type="entry name" value="S1"/>
    <property type="match status" value="1"/>
</dbReference>
<dbReference type="Gene3D" id="2.40.380.10">
    <property type="entry name" value="FomD-like"/>
    <property type="match status" value="1"/>
</dbReference>
<protein>
    <recommendedName>
        <fullName evidence="6">Probable ribonuclease FAU-1</fullName>
        <ecNumber evidence="6">3.1.26.-</ecNumber>
    </recommendedName>
    <alternativeName>
        <fullName evidence="6">RNA-binding protein FAU-1</fullName>
    </alternativeName>
</protein>
<dbReference type="GO" id="GO:0016891">
    <property type="term" value="F:RNA endonuclease activity producing 5'-phosphomonoesters, hydrolytic mechanism"/>
    <property type="evidence" value="ECO:0007669"/>
    <property type="project" value="UniProtKB-UniRule"/>
</dbReference>
<proteinExistence type="inferred from homology"/>
<evidence type="ECO:0000256" key="2">
    <source>
        <dbReference type="ARBA" id="ARBA00022722"/>
    </source>
</evidence>
<gene>
    <name evidence="6" type="primary">fau-1</name>
    <name evidence="9" type="ORF">SAMN04487946_101547</name>
</gene>
<feature type="domain" description="S1 motif" evidence="8">
    <location>
        <begin position="110"/>
        <end position="172"/>
    </location>
</feature>
<dbReference type="InterPro" id="IPR007295">
    <property type="entry name" value="DUF402"/>
</dbReference>
<evidence type="ECO:0000313" key="9">
    <source>
        <dbReference type="EMBL" id="SDX65222.1"/>
    </source>
</evidence>
<dbReference type="PANTHER" id="PTHR39159">
    <property type="match status" value="1"/>
</dbReference>
<reference evidence="10" key="1">
    <citation type="submission" date="2016-10" db="EMBL/GenBank/DDBJ databases">
        <authorList>
            <person name="Varghese N."/>
            <person name="Submissions S."/>
        </authorList>
    </citation>
    <scope>NUCLEOTIDE SEQUENCE [LARGE SCALE GENOMIC DNA]</scope>
    <source>
        <strain evidence="10">CGMCC 1.10118</strain>
    </source>
</reference>
<keyword evidence="10" id="KW-1185">Reference proteome</keyword>
<feature type="compositionally biased region" description="Acidic residues" evidence="7">
    <location>
        <begin position="336"/>
        <end position="355"/>
    </location>
</feature>
<comment type="function">
    <text evidence="6">Probable RNase involved in rRNA stability through maturation and/or degradation of precursor rRNAs. Binds to RNA in loop regions with AU-rich sequences.</text>
</comment>
<evidence type="ECO:0000256" key="3">
    <source>
        <dbReference type="ARBA" id="ARBA00022759"/>
    </source>
</evidence>
<evidence type="ECO:0000256" key="4">
    <source>
        <dbReference type="ARBA" id="ARBA00022801"/>
    </source>
</evidence>
<keyword evidence="5 6" id="KW-0694">RNA-binding</keyword>
<comment type="similarity">
    <text evidence="6">Belongs to the FAU-1 family.</text>
</comment>
<dbReference type="Pfam" id="PF04167">
    <property type="entry name" value="DUF402"/>
    <property type="match status" value="1"/>
</dbReference>
<dbReference type="AlphaFoldDB" id="A0A1H3DFH3"/>
<dbReference type="OrthoDB" id="84798at2157"/>
<dbReference type="PANTHER" id="PTHR39159:SF1">
    <property type="entry name" value="UPF0374 PROTEIN YGAC"/>
    <property type="match status" value="1"/>
</dbReference>
<evidence type="ECO:0000259" key="8">
    <source>
        <dbReference type="PROSITE" id="PS50126"/>
    </source>
</evidence>
<keyword evidence="4 6" id="KW-0378">Hydrolase</keyword>
<dbReference type="GO" id="GO:0035925">
    <property type="term" value="F:mRNA 3'-UTR AU-rich region binding"/>
    <property type="evidence" value="ECO:0007669"/>
    <property type="project" value="UniProtKB-UniRule"/>
</dbReference>
<dbReference type="Proteomes" id="UP000199170">
    <property type="component" value="Unassembled WGS sequence"/>
</dbReference>
<dbReference type="InterPro" id="IPR050212">
    <property type="entry name" value="Ntdp-like"/>
</dbReference>
<feature type="region of interest" description="Disordered" evidence="7">
    <location>
        <begin position="250"/>
        <end position="273"/>
    </location>
</feature>
<evidence type="ECO:0000256" key="7">
    <source>
        <dbReference type="SAM" id="MobiDB-lite"/>
    </source>
</evidence>
<evidence type="ECO:0000256" key="5">
    <source>
        <dbReference type="ARBA" id="ARBA00022884"/>
    </source>
</evidence>
<name>A0A1H3DFH3_9EURY</name>